<organism evidence="2 3">
    <name type="scientific">Paenibacillus sepulcri</name>
    <dbReference type="NCBI Taxonomy" id="359917"/>
    <lineage>
        <taxon>Bacteria</taxon>
        <taxon>Bacillati</taxon>
        <taxon>Bacillota</taxon>
        <taxon>Bacilli</taxon>
        <taxon>Bacillales</taxon>
        <taxon>Paenibacillaceae</taxon>
        <taxon>Paenibacillus</taxon>
    </lineage>
</organism>
<dbReference type="InterPro" id="IPR036291">
    <property type="entry name" value="NAD(P)-bd_dom_sf"/>
</dbReference>
<dbReference type="InterPro" id="IPR001509">
    <property type="entry name" value="Epimerase_deHydtase"/>
</dbReference>
<accession>A0ABS7BYN5</accession>
<sequence length="30" mass="3114">MRVFVTGATGFIGSGIVRELINAGHQVLGL</sequence>
<name>A0ABS7BYN5_9BACL</name>
<dbReference type="SUPFAM" id="SSF51735">
    <property type="entry name" value="NAD(P)-binding Rossmann-fold domains"/>
    <property type="match status" value="1"/>
</dbReference>
<evidence type="ECO:0000259" key="1">
    <source>
        <dbReference type="Pfam" id="PF01370"/>
    </source>
</evidence>
<feature type="domain" description="NAD-dependent epimerase/dehydratase" evidence="1">
    <location>
        <begin position="3"/>
        <end position="30"/>
    </location>
</feature>
<comment type="caution">
    <text evidence="2">The sequence shown here is derived from an EMBL/GenBank/DDBJ whole genome shotgun (WGS) entry which is preliminary data.</text>
</comment>
<reference evidence="2 3" key="1">
    <citation type="submission" date="2021-07" db="EMBL/GenBank/DDBJ databases">
        <title>Paenibacillus radiodurans sp. nov., isolated from the southeastern edge of Tengger Desert.</title>
        <authorList>
            <person name="Zhang G."/>
        </authorList>
    </citation>
    <scope>NUCLEOTIDE SEQUENCE [LARGE SCALE GENOMIC DNA]</scope>
    <source>
        <strain evidence="2 3">CCM 7311</strain>
    </source>
</reference>
<evidence type="ECO:0000313" key="3">
    <source>
        <dbReference type="Proteomes" id="UP001519887"/>
    </source>
</evidence>
<evidence type="ECO:0000313" key="2">
    <source>
        <dbReference type="EMBL" id="MBW7453759.1"/>
    </source>
</evidence>
<protein>
    <submittedName>
        <fullName evidence="2">NAD-dependent epimerase/dehydratase family protein</fullName>
    </submittedName>
</protein>
<feature type="non-terminal residue" evidence="2">
    <location>
        <position position="30"/>
    </location>
</feature>
<gene>
    <name evidence="2" type="ORF">K0U00_06880</name>
</gene>
<keyword evidence="3" id="KW-1185">Reference proteome</keyword>
<dbReference type="EMBL" id="JAHZIK010000111">
    <property type="protein sequence ID" value="MBW7453759.1"/>
    <property type="molecule type" value="Genomic_DNA"/>
</dbReference>
<dbReference type="Pfam" id="PF01370">
    <property type="entry name" value="Epimerase"/>
    <property type="match status" value="1"/>
</dbReference>
<dbReference type="Proteomes" id="UP001519887">
    <property type="component" value="Unassembled WGS sequence"/>
</dbReference>
<dbReference type="Gene3D" id="3.40.50.720">
    <property type="entry name" value="NAD(P)-binding Rossmann-like Domain"/>
    <property type="match status" value="1"/>
</dbReference>
<proteinExistence type="predicted"/>